<feature type="compositionally biased region" description="Polar residues" evidence="1">
    <location>
        <begin position="1"/>
        <end position="17"/>
    </location>
</feature>
<feature type="region of interest" description="Disordered" evidence="1">
    <location>
        <begin position="89"/>
        <end position="130"/>
    </location>
</feature>
<feature type="compositionally biased region" description="Low complexity" evidence="1">
    <location>
        <begin position="120"/>
        <end position="129"/>
    </location>
</feature>
<comment type="caution">
    <text evidence="2">The sequence shown here is derived from an EMBL/GenBank/DDBJ whole genome shotgun (WGS) entry which is preliminary data.</text>
</comment>
<feature type="region of interest" description="Disordered" evidence="1">
    <location>
        <begin position="1"/>
        <end position="56"/>
    </location>
</feature>
<gene>
    <name evidence="2" type="ORF">BDN71DRAFT_1432984</name>
</gene>
<accession>A0A9P6D686</accession>
<dbReference type="AlphaFoldDB" id="A0A9P6D686"/>
<dbReference type="Proteomes" id="UP000807025">
    <property type="component" value="Unassembled WGS sequence"/>
</dbReference>
<name>A0A9P6D686_PLEER</name>
<protein>
    <submittedName>
        <fullName evidence="2">Uncharacterized protein</fullName>
    </submittedName>
</protein>
<dbReference type="EMBL" id="MU154596">
    <property type="protein sequence ID" value="KAF9492727.1"/>
    <property type="molecule type" value="Genomic_DNA"/>
</dbReference>
<sequence>MTTSTQTNAQNNPPISKSRSKSKATRNLFHPSPNSTPSPNPASNSPAASALESEDTDDDFAPEMLLDLISVLDAVRLESSVTACINGGGLLSSEDDGDLDLVGPSTGPQSTSPMSALAVPSPSSTSTPTLPAQEAAAVPTLTPAHARPAHELNPLAWCADLENVARWARRGRRHCRGRDLWRSDADVEDLEGPPVFPMSRKLEELRITLRRLLSPTGEIGAYDVNVDSRVLLHNGRTRESTFTSYTPISQSLEACDSRGTFGTGHQQ</sequence>
<reference evidence="2" key="1">
    <citation type="submission" date="2020-11" db="EMBL/GenBank/DDBJ databases">
        <authorList>
            <consortium name="DOE Joint Genome Institute"/>
            <person name="Ahrendt S."/>
            <person name="Riley R."/>
            <person name="Andreopoulos W."/>
            <person name="Labutti K."/>
            <person name="Pangilinan J."/>
            <person name="Ruiz-Duenas F.J."/>
            <person name="Barrasa J.M."/>
            <person name="Sanchez-Garcia M."/>
            <person name="Camarero S."/>
            <person name="Miyauchi S."/>
            <person name="Serrano A."/>
            <person name="Linde D."/>
            <person name="Babiker R."/>
            <person name="Drula E."/>
            <person name="Ayuso-Fernandez I."/>
            <person name="Pacheco R."/>
            <person name="Padilla G."/>
            <person name="Ferreira P."/>
            <person name="Barriuso J."/>
            <person name="Kellner H."/>
            <person name="Castanera R."/>
            <person name="Alfaro M."/>
            <person name="Ramirez L."/>
            <person name="Pisabarro A.G."/>
            <person name="Kuo A."/>
            <person name="Tritt A."/>
            <person name="Lipzen A."/>
            <person name="He G."/>
            <person name="Yan M."/>
            <person name="Ng V."/>
            <person name="Cullen D."/>
            <person name="Martin F."/>
            <person name="Rosso M.-N."/>
            <person name="Henrissat B."/>
            <person name="Hibbett D."/>
            <person name="Martinez A.T."/>
            <person name="Grigoriev I.V."/>
        </authorList>
    </citation>
    <scope>NUCLEOTIDE SEQUENCE</scope>
    <source>
        <strain evidence="2">ATCC 90797</strain>
    </source>
</reference>
<organism evidence="2 3">
    <name type="scientific">Pleurotus eryngii</name>
    <name type="common">Boletus of the steppes</name>
    <dbReference type="NCBI Taxonomy" id="5323"/>
    <lineage>
        <taxon>Eukaryota</taxon>
        <taxon>Fungi</taxon>
        <taxon>Dikarya</taxon>
        <taxon>Basidiomycota</taxon>
        <taxon>Agaricomycotina</taxon>
        <taxon>Agaricomycetes</taxon>
        <taxon>Agaricomycetidae</taxon>
        <taxon>Agaricales</taxon>
        <taxon>Pleurotineae</taxon>
        <taxon>Pleurotaceae</taxon>
        <taxon>Pleurotus</taxon>
    </lineage>
</organism>
<proteinExistence type="predicted"/>
<evidence type="ECO:0000256" key="1">
    <source>
        <dbReference type="SAM" id="MobiDB-lite"/>
    </source>
</evidence>
<feature type="compositionally biased region" description="Low complexity" evidence="1">
    <location>
        <begin position="41"/>
        <end position="50"/>
    </location>
</feature>
<evidence type="ECO:0000313" key="3">
    <source>
        <dbReference type="Proteomes" id="UP000807025"/>
    </source>
</evidence>
<evidence type="ECO:0000313" key="2">
    <source>
        <dbReference type="EMBL" id="KAF9492727.1"/>
    </source>
</evidence>
<keyword evidence="3" id="KW-1185">Reference proteome</keyword>